<dbReference type="RefSeq" id="XP_013343288.1">
    <property type="nucleotide sequence ID" value="XM_013487834.1"/>
</dbReference>
<evidence type="ECO:0000313" key="2">
    <source>
        <dbReference type="Proteomes" id="UP000030641"/>
    </source>
</evidence>
<dbReference type="InParanoid" id="A0A074YA89"/>
<sequence length="415" mass="47521">MVFPDASPAKLILREQLLIEVMLKTTRLYVRQLIRQPRQDSSKKSTLYWLQLKKTHLTTTKHVQSVCDRAFAVQELADTILAHLDDFHDVYCCLAVNRTIRHAVQQLLAPKKMSMPFRECEASHLFYMERQLDLLHPPQFWQSHSQRFHMNSGCVMYPRNAPWPLLVSIYDVTNSIGELSKRRVTIDMGFSASGHSPGDFQLDGSWLALSLPLQDTVTWAVSITCDCHRSTAFLDRLNEADQLTRPVPRRGIHLVFPYRLVTENRDHLRQVALYAKKAYSMHRHCQNDAGDPQTGLSSVTFTALSPEESHYDLIDTSTHTTRPSPKFRADCTIETPQKKPRNEVLEDIVLELAVPRSAYTWAQLVKDNPPGRNLPIVLPNLGYITPEDFVRVIGQFGQISAWGRLMGRTEMKLGY</sequence>
<gene>
    <name evidence="1" type="ORF">AUEXF2481DRAFT_89340</name>
</gene>
<dbReference type="HOGENOM" id="CLU_645540_0_0_1"/>
<dbReference type="EMBL" id="KL584761">
    <property type="protein sequence ID" value="KEQ94660.1"/>
    <property type="molecule type" value="Genomic_DNA"/>
</dbReference>
<protein>
    <submittedName>
        <fullName evidence="1">Uncharacterized protein</fullName>
    </submittedName>
</protein>
<accession>A0A074YA89</accession>
<keyword evidence="2" id="KW-1185">Reference proteome</keyword>
<dbReference type="Proteomes" id="UP000030641">
    <property type="component" value="Unassembled WGS sequence"/>
</dbReference>
<reference evidence="1 2" key="1">
    <citation type="journal article" date="2014" name="BMC Genomics">
        <title>Genome sequencing of four Aureobasidium pullulans varieties: biotechnological potential, stress tolerance, and description of new species.</title>
        <authorList>
            <person name="Gostin Ar C."/>
            <person name="Ohm R.A."/>
            <person name="Kogej T."/>
            <person name="Sonjak S."/>
            <person name="Turk M."/>
            <person name="Zajc J."/>
            <person name="Zalar P."/>
            <person name="Grube M."/>
            <person name="Sun H."/>
            <person name="Han J."/>
            <person name="Sharma A."/>
            <person name="Chiniquy J."/>
            <person name="Ngan C.Y."/>
            <person name="Lipzen A."/>
            <person name="Barry K."/>
            <person name="Grigoriev I.V."/>
            <person name="Gunde-Cimerman N."/>
        </authorList>
    </citation>
    <scope>NUCLEOTIDE SEQUENCE [LARGE SCALE GENOMIC DNA]</scope>
    <source>
        <strain evidence="1 2">EXF-2481</strain>
    </source>
</reference>
<dbReference type="AlphaFoldDB" id="A0A074YA89"/>
<evidence type="ECO:0000313" key="1">
    <source>
        <dbReference type="EMBL" id="KEQ94660.1"/>
    </source>
</evidence>
<name>A0A074YA89_AURSE</name>
<organism evidence="1 2">
    <name type="scientific">Aureobasidium subglaciale (strain EXF-2481)</name>
    <name type="common">Aureobasidium pullulans var. subglaciale</name>
    <dbReference type="NCBI Taxonomy" id="1043005"/>
    <lineage>
        <taxon>Eukaryota</taxon>
        <taxon>Fungi</taxon>
        <taxon>Dikarya</taxon>
        <taxon>Ascomycota</taxon>
        <taxon>Pezizomycotina</taxon>
        <taxon>Dothideomycetes</taxon>
        <taxon>Dothideomycetidae</taxon>
        <taxon>Dothideales</taxon>
        <taxon>Saccotheciaceae</taxon>
        <taxon>Aureobasidium</taxon>
    </lineage>
</organism>
<dbReference type="GeneID" id="25372098"/>
<dbReference type="OrthoDB" id="10358403at2759"/>
<proteinExistence type="predicted"/>